<name>A0A0D0DZQ2_9AGAM</name>
<accession>A0A0D0DZQ2</accession>
<dbReference type="AlphaFoldDB" id="A0A0D0DZQ2"/>
<feature type="compositionally biased region" description="Polar residues" evidence="2">
    <location>
        <begin position="425"/>
        <end position="436"/>
    </location>
</feature>
<feature type="region of interest" description="Disordered" evidence="2">
    <location>
        <begin position="149"/>
        <end position="175"/>
    </location>
</feature>
<dbReference type="OrthoDB" id="2563191at2759"/>
<evidence type="ECO:0000313" key="3">
    <source>
        <dbReference type="EMBL" id="KIK96136.1"/>
    </source>
</evidence>
<reference evidence="3 4" key="1">
    <citation type="submission" date="2014-04" db="EMBL/GenBank/DDBJ databases">
        <authorList>
            <consortium name="DOE Joint Genome Institute"/>
            <person name="Kuo A."/>
            <person name="Kohler A."/>
            <person name="Jargeat P."/>
            <person name="Nagy L.G."/>
            <person name="Floudas D."/>
            <person name="Copeland A."/>
            <person name="Barry K.W."/>
            <person name="Cichocki N."/>
            <person name="Veneault-Fourrey C."/>
            <person name="LaButti K."/>
            <person name="Lindquist E.A."/>
            <person name="Lipzen A."/>
            <person name="Lundell T."/>
            <person name="Morin E."/>
            <person name="Murat C."/>
            <person name="Sun H."/>
            <person name="Tunlid A."/>
            <person name="Henrissat B."/>
            <person name="Grigoriev I.V."/>
            <person name="Hibbett D.S."/>
            <person name="Martin F."/>
            <person name="Nordberg H.P."/>
            <person name="Cantor M.N."/>
            <person name="Hua S.X."/>
        </authorList>
    </citation>
    <scope>NUCLEOTIDE SEQUENCE [LARGE SCALE GENOMIC DNA]</scope>
    <source>
        <strain evidence="3 4">Ve08.2h10</strain>
    </source>
</reference>
<evidence type="ECO:0000256" key="1">
    <source>
        <dbReference type="SAM" id="Coils"/>
    </source>
</evidence>
<feature type="compositionally biased region" description="Basic and acidic residues" evidence="2">
    <location>
        <begin position="788"/>
        <end position="802"/>
    </location>
</feature>
<gene>
    <name evidence="3" type="ORF">PAXRUDRAFT_826294</name>
</gene>
<protein>
    <submittedName>
        <fullName evidence="3">Unplaced genomic scaffold scaffold_180, whole genome shotgun sequence</fullName>
    </submittedName>
</protein>
<feature type="region of interest" description="Disordered" evidence="2">
    <location>
        <begin position="422"/>
        <end position="556"/>
    </location>
</feature>
<feature type="compositionally biased region" description="Basic and acidic residues" evidence="2">
    <location>
        <begin position="469"/>
        <end position="483"/>
    </location>
</feature>
<feature type="compositionally biased region" description="Acidic residues" evidence="2">
    <location>
        <begin position="777"/>
        <end position="787"/>
    </location>
</feature>
<feature type="compositionally biased region" description="Low complexity" evidence="2">
    <location>
        <begin position="357"/>
        <end position="381"/>
    </location>
</feature>
<feature type="compositionally biased region" description="Acidic residues" evidence="2">
    <location>
        <begin position="526"/>
        <end position="542"/>
    </location>
</feature>
<feature type="region of interest" description="Disordered" evidence="2">
    <location>
        <begin position="335"/>
        <end position="398"/>
    </location>
</feature>
<dbReference type="EMBL" id="KN825002">
    <property type="protein sequence ID" value="KIK96136.1"/>
    <property type="molecule type" value="Genomic_DNA"/>
</dbReference>
<organism evidence="3 4">
    <name type="scientific">Paxillus rubicundulus Ve08.2h10</name>
    <dbReference type="NCBI Taxonomy" id="930991"/>
    <lineage>
        <taxon>Eukaryota</taxon>
        <taxon>Fungi</taxon>
        <taxon>Dikarya</taxon>
        <taxon>Basidiomycota</taxon>
        <taxon>Agaricomycotina</taxon>
        <taxon>Agaricomycetes</taxon>
        <taxon>Agaricomycetidae</taxon>
        <taxon>Boletales</taxon>
        <taxon>Paxilineae</taxon>
        <taxon>Paxillaceae</taxon>
        <taxon>Paxillus</taxon>
    </lineage>
</organism>
<feature type="coiled-coil region" evidence="1">
    <location>
        <begin position="223"/>
        <end position="250"/>
    </location>
</feature>
<feature type="compositionally biased region" description="Basic and acidic residues" evidence="2">
    <location>
        <begin position="496"/>
        <end position="525"/>
    </location>
</feature>
<proteinExistence type="predicted"/>
<feature type="region of interest" description="Disordered" evidence="2">
    <location>
        <begin position="743"/>
        <end position="802"/>
    </location>
</feature>
<evidence type="ECO:0000313" key="4">
    <source>
        <dbReference type="Proteomes" id="UP000054538"/>
    </source>
</evidence>
<dbReference type="HOGENOM" id="CLU_016262_0_0_1"/>
<reference evidence="4" key="2">
    <citation type="submission" date="2015-01" db="EMBL/GenBank/DDBJ databases">
        <title>Evolutionary Origins and Diversification of the Mycorrhizal Mutualists.</title>
        <authorList>
            <consortium name="DOE Joint Genome Institute"/>
            <consortium name="Mycorrhizal Genomics Consortium"/>
            <person name="Kohler A."/>
            <person name="Kuo A."/>
            <person name="Nagy L.G."/>
            <person name="Floudas D."/>
            <person name="Copeland A."/>
            <person name="Barry K.W."/>
            <person name="Cichocki N."/>
            <person name="Veneault-Fourrey C."/>
            <person name="LaButti K."/>
            <person name="Lindquist E.A."/>
            <person name="Lipzen A."/>
            <person name="Lundell T."/>
            <person name="Morin E."/>
            <person name="Murat C."/>
            <person name="Riley R."/>
            <person name="Ohm R."/>
            <person name="Sun H."/>
            <person name="Tunlid A."/>
            <person name="Henrissat B."/>
            <person name="Grigoriev I.V."/>
            <person name="Hibbett D.S."/>
            <person name="Martin F."/>
        </authorList>
    </citation>
    <scope>NUCLEOTIDE SEQUENCE [LARGE SCALE GENOMIC DNA]</scope>
    <source>
        <strain evidence="4">Ve08.2h10</strain>
    </source>
</reference>
<keyword evidence="4" id="KW-1185">Reference proteome</keyword>
<evidence type="ECO:0000256" key="2">
    <source>
        <dbReference type="SAM" id="MobiDB-lite"/>
    </source>
</evidence>
<dbReference type="Proteomes" id="UP000054538">
    <property type="component" value="Unassembled WGS sequence"/>
</dbReference>
<dbReference type="InParanoid" id="A0A0D0DZQ2"/>
<feature type="compositionally biased region" description="Basic and acidic residues" evidence="2">
    <location>
        <begin position="755"/>
        <end position="764"/>
    </location>
</feature>
<keyword evidence="1" id="KW-0175">Coiled coil</keyword>
<dbReference type="STRING" id="930991.A0A0D0DZQ2"/>
<sequence length="823" mass="89256">MACKCLNVRIHPQPQSETPPDFLMKAIGDSEYALTYVGEQGITIAHPQVTMRTKKVGQPFAGTGRCIRFTTLTCLICQTLAYRVRQLVPLDVDGQEGPMLPSPDWVEQEALLSSCGWIEVHKNCLVAEDVTRLSSSSMYSTTFGVAVPQSSVQPPTTPVQSAQETSQNSLPQTGPSVGPLLSNLKPLFPPAPFVPCHLVFSHLSALAVKQSESLRSSADEHLAAIVRDKIAELERAEDKLRMEVEELWRNFVENVGEVEKDIGGRLGETRRRDSSRGFTLNTSGVPGTPLVSVRTFVPVASTAPRVTSPASSVPKLSSLSASLATSAFYHPRAVQEQAPVHPRSSSDSPQSPPPYSSQPSSLGSVDSPLSSSSEPLPALSPRIKADNTIQPFRRSMDESRDTTVSFRYFTILEADVARARHHVQDASQSTTGSEEATCQPGESAKERGGFKATRVTSGPEVQANQGGNAKEDQLKKTDKDIRPAAEGTPRNRRKVKFDIKADSTDGLSAEKHSNDLSTRRARASETEEMIFDWDDGSSEPESSDAAPALPLIENAQIPSSRKRLRISNNAGLPASLSSLRPNSLPAYSTLQSKFIEGAVPDNGVSHPTSPNTPSEQARMADPEQFDPQEDEILKLVAANTPSHRGAWKRNSKAWQTFVSRSRNGVAGTLIPEEVEDGSGQTAGGTDGSDWNVTRDSRWPHGPPGFPASLPVNIGPLSRRREPLSLASYQPKTPLSERVGILDSRRHTSSTLRKASYAERDRSRAMDPGALDFAAGDGGDEEEDESDEEPSKPDLDEARGRQRALKILEARSKIPEAGMWMSLA</sequence>